<dbReference type="Proteomes" id="UP000606786">
    <property type="component" value="Unassembled WGS sequence"/>
</dbReference>
<reference evidence="2" key="1">
    <citation type="submission" date="2020-11" db="EMBL/GenBank/DDBJ databases">
        <authorList>
            <person name="Whitehead M."/>
        </authorList>
    </citation>
    <scope>NUCLEOTIDE SEQUENCE</scope>
    <source>
        <strain evidence="2">EGII</strain>
    </source>
</reference>
<feature type="compositionally biased region" description="Low complexity" evidence="1">
    <location>
        <begin position="1"/>
        <end position="22"/>
    </location>
</feature>
<sequence>MCGAKATETTENKTTTTSAAATQQQHLGQREVPGAGVRPDSLGAEAPPQIYDVVHAKPAAAVLEEEYDEDDVDVVVVTGKVGPRVQITHAKTVQQQHTEEAVLQVIQLRPNMLCSR</sequence>
<keyword evidence="3" id="KW-1185">Reference proteome</keyword>
<evidence type="ECO:0000313" key="3">
    <source>
        <dbReference type="Proteomes" id="UP000606786"/>
    </source>
</evidence>
<proteinExistence type="predicted"/>
<dbReference type="OrthoDB" id="446789at2759"/>
<gene>
    <name evidence="2" type="ORF">CCAP1982_LOCUS19884</name>
</gene>
<dbReference type="AlphaFoldDB" id="A0A811VC02"/>
<accession>A0A811VC02</accession>
<comment type="caution">
    <text evidence="2">The sequence shown here is derived from an EMBL/GenBank/DDBJ whole genome shotgun (WGS) entry which is preliminary data.</text>
</comment>
<dbReference type="EMBL" id="CAJHJT010000056">
    <property type="protein sequence ID" value="CAD7011772.1"/>
    <property type="molecule type" value="Genomic_DNA"/>
</dbReference>
<evidence type="ECO:0000313" key="2">
    <source>
        <dbReference type="EMBL" id="CAD7011772.1"/>
    </source>
</evidence>
<protein>
    <submittedName>
        <fullName evidence="2">(Mediterranean fruit fly) hypothetical protein</fullName>
    </submittedName>
</protein>
<evidence type="ECO:0000256" key="1">
    <source>
        <dbReference type="SAM" id="MobiDB-lite"/>
    </source>
</evidence>
<name>A0A811VC02_CERCA</name>
<feature type="region of interest" description="Disordered" evidence="1">
    <location>
        <begin position="1"/>
        <end position="48"/>
    </location>
</feature>
<organism evidence="2 3">
    <name type="scientific">Ceratitis capitata</name>
    <name type="common">Mediterranean fruit fly</name>
    <name type="synonym">Tephritis capitata</name>
    <dbReference type="NCBI Taxonomy" id="7213"/>
    <lineage>
        <taxon>Eukaryota</taxon>
        <taxon>Metazoa</taxon>
        <taxon>Ecdysozoa</taxon>
        <taxon>Arthropoda</taxon>
        <taxon>Hexapoda</taxon>
        <taxon>Insecta</taxon>
        <taxon>Pterygota</taxon>
        <taxon>Neoptera</taxon>
        <taxon>Endopterygota</taxon>
        <taxon>Diptera</taxon>
        <taxon>Brachycera</taxon>
        <taxon>Muscomorpha</taxon>
        <taxon>Tephritoidea</taxon>
        <taxon>Tephritidae</taxon>
        <taxon>Ceratitis</taxon>
        <taxon>Ceratitis</taxon>
    </lineage>
</organism>